<keyword evidence="1" id="KW-0418">Kinase</keyword>
<dbReference type="RefSeq" id="WP_317936011.1">
    <property type="nucleotide sequence ID" value="NZ_JAUBDH010000005.1"/>
</dbReference>
<gene>
    <name evidence="1" type="ORF">QT716_10490</name>
</gene>
<dbReference type="EMBL" id="JAUBDH010000005">
    <property type="protein sequence ID" value="MDW0110464.1"/>
    <property type="molecule type" value="Genomic_DNA"/>
</dbReference>
<protein>
    <submittedName>
        <fullName evidence="1">Protein kinase family protein</fullName>
    </submittedName>
</protein>
<dbReference type="InterPro" id="IPR011009">
    <property type="entry name" value="Kinase-like_dom_sf"/>
</dbReference>
<proteinExistence type="predicted"/>
<keyword evidence="1" id="KW-0808">Transferase</keyword>
<keyword evidence="2" id="KW-1185">Reference proteome</keyword>
<name>A0ABU4G0G7_9BACL</name>
<comment type="caution">
    <text evidence="1">The sequence shown here is derived from an EMBL/GenBank/DDBJ whole genome shotgun (WGS) entry which is preliminary data.</text>
</comment>
<evidence type="ECO:0000313" key="2">
    <source>
        <dbReference type="Proteomes" id="UP001280629"/>
    </source>
</evidence>
<reference evidence="1 2" key="1">
    <citation type="submission" date="2023-06" db="EMBL/GenBank/DDBJ databases">
        <title>Sporosarcina sp. nov., isolated from Korean traditional fermented seafood 'Jeotgal'.</title>
        <authorList>
            <person name="Yang A.-I."/>
            <person name="Shin N.-R."/>
        </authorList>
    </citation>
    <scope>NUCLEOTIDE SEQUENCE [LARGE SCALE GENOMIC DNA]</scope>
    <source>
        <strain evidence="1 2">KCTC3840</strain>
    </source>
</reference>
<dbReference type="SUPFAM" id="SSF56112">
    <property type="entry name" value="Protein kinase-like (PK-like)"/>
    <property type="match status" value="1"/>
</dbReference>
<dbReference type="Proteomes" id="UP001280629">
    <property type="component" value="Unassembled WGS sequence"/>
</dbReference>
<organism evidence="1 2">
    <name type="scientific">Sporosarcina aquimarina</name>
    <dbReference type="NCBI Taxonomy" id="114975"/>
    <lineage>
        <taxon>Bacteria</taxon>
        <taxon>Bacillati</taxon>
        <taxon>Bacillota</taxon>
        <taxon>Bacilli</taxon>
        <taxon>Bacillales</taxon>
        <taxon>Caryophanaceae</taxon>
        <taxon>Sporosarcina</taxon>
    </lineage>
</organism>
<dbReference type="GO" id="GO:0016301">
    <property type="term" value="F:kinase activity"/>
    <property type="evidence" value="ECO:0007669"/>
    <property type="project" value="UniProtKB-KW"/>
</dbReference>
<sequence length="202" mass="23467">MNNYPALVDSICVDKKNRLLSYDPSLKLIGIGRSAFVFRIETSDLAIKVFFPDFEYITEEEVAIYNVLQDSPYFPSIYENGPNYIVMDYIEGDTFFRCLTNGRRITSDHLEEVDTALSWASDSGLNPSDIHLRNIFMTPDGSIKLIDVARYKQTKTCRQWRDLKKAHAEIYSKPFFAKKMPKLFLNTLAFIYKKGWIPTYRV</sequence>
<accession>A0ABU4G0G7</accession>
<dbReference type="Gene3D" id="1.10.510.10">
    <property type="entry name" value="Transferase(Phosphotransferase) domain 1"/>
    <property type="match status" value="1"/>
</dbReference>
<evidence type="ECO:0000313" key="1">
    <source>
        <dbReference type="EMBL" id="MDW0110464.1"/>
    </source>
</evidence>